<keyword evidence="1" id="KW-0812">Transmembrane</keyword>
<organism evidence="3 4">
    <name type="scientific">Paracoccus subflavus</name>
    <dbReference type="NCBI Taxonomy" id="2528244"/>
    <lineage>
        <taxon>Bacteria</taxon>
        <taxon>Pseudomonadati</taxon>
        <taxon>Pseudomonadota</taxon>
        <taxon>Alphaproteobacteria</taxon>
        <taxon>Rhodobacterales</taxon>
        <taxon>Paracoccaceae</taxon>
        <taxon>Paracoccus</taxon>
    </lineage>
</organism>
<dbReference type="NCBIfam" id="TIGR03370">
    <property type="entry name" value="VPLPA-CTERM"/>
    <property type="match status" value="1"/>
</dbReference>
<keyword evidence="1" id="KW-0472">Membrane</keyword>
<dbReference type="NCBIfam" id="TIGR02595">
    <property type="entry name" value="PEP_CTERM"/>
    <property type="match status" value="1"/>
</dbReference>
<evidence type="ECO:0000256" key="1">
    <source>
        <dbReference type="SAM" id="Phobius"/>
    </source>
</evidence>
<dbReference type="AlphaFoldDB" id="A0A4V6MTE7"/>
<proteinExistence type="predicted"/>
<dbReference type="InterPro" id="IPR022472">
    <property type="entry name" value="VPLPA-CTERM"/>
</dbReference>
<reference evidence="3 4" key="1">
    <citation type="submission" date="2019-02" db="EMBL/GenBank/DDBJ databases">
        <title>Paracoccus subflavus sp. nov., isolated from marine sediment of the Pacific Ocean.</title>
        <authorList>
            <person name="Zhang G."/>
        </authorList>
    </citation>
    <scope>NUCLEOTIDE SEQUENCE [LARGE SCALE GENOMIC DNA]</scope>
    <source>
        <strain evidence="3 4">GY0581</strain>
    </source>
</reference>
<comment type="caution">
    <text evidence="3">The sequence shown here is derived from an EMBL/GenBank/DDBJ whole genome shotgun (WGS) entry which is preliminary data.</text>
</comment>
<dbReference type="Pfam" id="PF07589">
    <property type="entry name" value="PEP-CTERM"/>
    <property type="match status" value="1"/>
</dbReference>
<evidence type="ECO:0000313" key="4">
    <source>
        <dbReference type="Proteomes" id="UP000293520"/>
    </source>
</evidence>
<name>A0A4V6MTE7_9RHOB</name>
<feature type="domain" description="Ice-binding protein C-terminal" evidence="2">
    <location>
        <begin position="68"/>
        <end position="91"/>
    </location>
</feature>
<accession>A0A4V6MTE7</accession>
<dbReference type="EMBL" id="SISK01000002">
    <property type="protein sequence ID" value="TBN42808.1"/>
    <property type="molecule type" value="Genomic_DNA"/>
</dbReference>
<dbReference type="Proteomes" id="UP000293520">
    <property type="component" value="Unassembled WGS sequence"/>
</dbReference>
<sequence>MDDLLVTTNKGSVLLTEAVYGHNNGGQTFIASDGIFKDITLLSFIMQTGGQGQAGNGRVDDIEVDVAPIPLPASAVLLLAGLGGLAAVRRKKKAA</sequence>
<dbReference type="InterPro" id="IPR013424">
    <property type="entry name" value="Ice-binding_C"/>
</dbReference>
<evidence type="ECO:0000259" key="2">
    <source>
        <dbReference type="Pfam" id="PF07589"/>
    </source>
</evidence>
<evidence type="ECO:0000313" key="3">
    <source>
        <dbReference type="EMBL" id="TBN42808.1"/>
    </source>
</evidence>
<feature type="transmembrane region" description="Helical" evidence="1">
    <location>
        <begin position="69"/>
        <end position="88"/>
    </location>
</feature>
<gene>
    <name evidence="3" type="ORF">EYE42_04255</name>
</gene>
<keyword evidence="4" id="KW-1185">Reference proteome</keyword>
<keyword evidence="1" id="KW-1133">Transmembrane helix</keyword>
<protein>
    <submittedName>
        <fullName evidence="3">VPLPA-CTERM sorting domain-containing protein</fullName>
    </submittedName>
</protein>